<dbReference type="Proteomes" id="UP000743370">
    <property type="component" value="Unassembled WGS sequence"/>
</dbReference>
<accession>A0A8T0KNH9</accession>
<reference evidence="1 2" key="1">
    <citation type="submission" date="2020-05" db="EMBL/GenBank/DDBJ databases">
        <title>Vigna angularis (adzuki bean) Var. LongXiaoDou No. 4 denovo assembly.</title>
        <authorList>
            <person name="Xiang H."/>
        </authorList>
    </citation>
    <scope>NUCLEOTIDE SEQUENCE [LARGE SCALE GENOMIC DNA]</scope>
    <source>
        <tissue evidence="1">Leaf</tissue>
    </source>
</reference>
<comment type="caution">
    <text evidence="1">The sequence shown here is derived from an EMBL/GenBank/DDBJ whole genome shotgun (WGS) entry which is preliminary data.</text>
</comment>
<protein>
    <submittedName>
        <fullName evidence="1">Uncharacterized protein</fullName>
    </submittedName>
</protein>
<name>A0A8T0KNH9_PHAAN</name>
<gene>
    <name evidence="1" type="ORF">HKW66_Vig0193470</name>
</gene>
<organism evidence="1 2">
    <name type="scientific">Phaseolus angularis</name>
    <name type="common">Azuki bean</name>
    <name type="synonym">Vigna angularis</name>
    <dbReference type="NCBI Taxonomy" id="3914"/>
    <lineage>
        <taxon>Eukaryota</taxon>
        <taxon>Viridiplantae</taxon>
        <taxon>Streptophyta</taxon>
        <taxon>Embryophyta</taxon>
        <taxon>Tracheophyta</taxon>
        <taxon>Spermatophyta</taxon>
        <taxon>Magnoliopsida</taxon>
        <taxon>eudicotyledons</taxon>
        <taxon>Gunneridae</taxon>
        <taxon>Pentapetalae</taxon>
        <taxon>rosids</taxon>
        <taxon>fabids</taxon>
        <taxon>Fabales</taxon>
        <taxon>Fabaceae</taxon>
        <taxon>Papilionoideae</taxon>
        <taxon>50 kb inversion clade</taxon>
        <taxon>NPAAA clade</taxon>
        <taxon>indigoferoid/millettioid clade</taxon>
        <taxon>Phaseoleae</taxon>
        <taxon>Vigna</taxon>
    </lineage>
</organism>
<dbReference type="AlphaFoldDB" id="A0A8T0KNH9"/>
<proteinExistence type="predicted"/>
<evidence type="ECO:0000313" key="2">
    <source>
        <dbReference type="Proteomes" id="UP000743370"/>
    </source>
</evidence>
<dbReference type="EMBL" id="JABFOF010000003">
    <property type="protein sequence ID" value="KAG2401617.1"/>
    <property type="molecule type" value="Genomic_DNA"/>
</dbReference>
<sequence length="144" mass="15404">MKGGLTSFTSRTFSLEALVAERPAAVPDHFPARQIALHQPTPDGRPLHCCHVFSTIADARSVWPTHCSPLPDVHSAIATCNPPLRAHVHSLAVGAPLTLLTHPDARQLASVSGCRALLSAMFTAEVARSPAATWPPRGRTFFEA</sequence>
<evidence type="ECO:0000313" key="1">
    <source>
        <dbReference type="EMBL" id="KAG2401617.1"/>
    </source>
</evidence>